<evidence type="ECO:0000313" key="3">
    <source>
        <dbReference type="Proteomes" id="UP000199302"/>
    </source>
</evidence>
<name>A0A1I6D649_9RHOB</name>
<dbReference type="InterPro" id="IPR011049">
    <property type="entry name" value="Serralysin-like_metalloprot_C"/>
</dbReference>
<dbReference type="Proteomes" id="UP000199302">
    <property type="component" value="Unassembled WGS sequence"/>
</dbReference>
<protein>
    <submittedName>
        <fullName evidence="2">Uncharacterized protein</fullName>
    </submittedName>
</protein>
<dbReference type="OrthoDB" id="9342475at2"/>
<dbReference type="RefSeq" id="WP_143104093.1">
    <property type="nucleotide sequence ID" value="NZ_FOYI01000002.1"/>
</dbReference>
<dbReference type="Gene3D" id="2.150.10.10">
    <property type="entry name" value="Serralysin-like metalloprotease, C-terminal"/>
    <property type="match status" value="1"/>
</dbReference>
<sequence length="562" mass="57845">MSNLNFLGTLSLVSETIEASQWDLEFTSVNGRPFLLALSGYNDLLLSIQIRTSDLSGAIQSVALPGTGAISATLSSDGDGGDLLLAGLSADTVYSVALPSGGLPSLSELDASGGGFSAFEAIRIGDDSLLSINLDRDGITLHSITGGYLNALASFQDDETSLLEEIDEVAFVEVSGAQYVIASSRAEDGVSSFSVESNSLSHVDSFSAEDGLGFATPTDLESVQFGDRSYVLLASEGSQSASTTLSVLEITSDGTIAARDHISVKSGSAFGLGLIATEAVGDRRFVATAGVQGVGLFEILANGTLIKHGSLAFSEMDAVDGATSIDMAQIGTTLRIGLGTMAGDAIGFASFEIPQGDALFADDLGGTLSGTGSDDALVDGAGSDTLVGGAGADVFVFTQDGETDVIDGYNPSEDRLDLSAWQRMYAAEDATVTSTSDGARIEFGDEVLVLFSEGGGALDAEDVRDSISDDFFRNWWVHIPEEEPDTGGGAPADDRAVASELAALLVTAQSTTLTSHASRFGYDSLVDDIARIAAQYEALTGRDGGSSAQSIETVSFDDPLAG</sequence>
<dbReference type="AlphaFoldDB" id="A0A1I6D649"/>
<gene>
    <name evidence="2" type="ORF">SAMN04515673_102251</name>
</gene>
<dbReference type="EMBL" id="FOYI01000002">
    <property type="protein sequence ID" value="SFR00939.1"/>
    <property type="molecule type" value="Genomic_DNA"/>
</dbReference>
<reference evidence="2 3" key="1">
    <citation type="submission" date="2016-10" db="EMBL/GenBank/DDBJ databases">
        <authorList>
            <person name="de Groot N.N."/>
        </authorList>
    </citation>
    <scope>NUCLEOTIDE SEQUENCE [LARGE SCALE GENOMIC DNA]</scope>
    <source>
        <strain evidence="3">KMM 9023,NRIC 0796,JCM 17311,KCTC 23692</strain>
    </source>
</reference>
<organism evidence="2 3">
    <name type="scientific">Poseidonocella sedimentorum</name>
    <dbReference type="NCBI Taxonomy" id="871652"/>
    <lineage>
        <taxon>Bacteria</taxon>
        <taxon>Pseudomonadati</taxon>
        <taxon>Pseudomonadota</taxon>
        <taxon>Alphaproteobacteria</taxon>
        <taxon>Rhodobacterales</taxon>
        <taxon>Roseobacteraceae</taxon>
        <taxon>Poseidonocella</taxon>
    </lineage>
</organism>
<dbReference type="InterPro" id="IPR018511">
    <property type="entry name" value="Hemolysin-typ_Ca-bd_CS"/>
</dbReference>
<evidence type="ECO:0000313" key="2">
    <source>
        <dbReference type="EMBL" id="SFR00939.1"/>
    </source>
</evidence>
<evidence type="ECO:0000256" key="1">
    <source>
        <dbReference type="SAM" id="MobiDB-lite"/>
    </source>
</evidence>
<dbReference type="PROSITE" id="PS00330">
    <property type="entry name" value="HEMOLYSIN_CALCIUM"/>
    <property type="match status" value="1"/>
</dbReference>
<dbReference type="SUPFAM" id="SSF51120">
    <property type="entry name" value="beta-Roll"/>
    <property type="match status" value="1"/>
</dbReference>
<proteinExistence type="predicted"/>
<accession>A0A1I6D649</accession>
<feature type="region of interest" description="Disordered" evidence="1">
    <location>
        <begin position="542"/>
        <end position="562"/>
    </location>
</feature>
<dbReference type="STRING" id="871652.SAMN04515673_102251"/>
<keyword evidence="3" id="KW-1185">Reference proteome</keyword>